<sequence length="137" mass="16412">MSRLASWLLIPPVSSRLSEHYRHFRRHGASAFSAALGCFWMILAWMFIPLEHPRWQRIRARHSELYPHINPDRPRPLDPARYLIQAIWLVATSSRAETKTPHWRSFSRVQQLRERYHQWLDRLPDSVSDKTSHLDNH</sequence>
<organism evidence="2 3">
    <name type="scientific">Enterobacter roggenkampii</name>
    <dbReference type="NCBI Taxonomy" id="1812935"/>
    <lineage>
        <taxon>Bacteria</taxon>
        <taxon>Pseudomonadati</taxon>
        <taxon>Pseudomonadota</taxon>
        <taxon>Gammaproteobacteria</taxon>
        <taxon>Enterobacterales</taxon>
        <taxon>Enterobacteriaceae</taxon>
        <taxon>Enterobacter</taxon>
        <taxon>Enterobacter cloacae complex</taxon>
    </lineage>
</organism>
<dbReference type="EMBL" id="AP023447">
    <property type="protein sequence ID" value="BCL45020.1"/>
    <property type="molecule type" value="Genomic_DNA"/>
</dbReference>
<dbReference type="Proteomes" id="UP000595858">
    <property type="component" value="Chromosome"/>
</dbReference>
<keyword evidence="1" id="KW-0472">Membrane</keyword>
<proteinExistence type="predicted"/>
<gene>
    <name evidence="2" type="ORF">OIPHN260_45220</name>
</gene>
<accession>A0AAU9C0K0</accession>
<evidence type="ECO:0000313" key="2">
    <source>
        <dbReference type="EMBL" id="BCL45020.1"/>
    </source>
</evidence>
<feature type="transmembrane region" description="Helical" evidence="1">
    <location>
        <begin position="31"/>
        <end position="50"/>
    </location>
</feature>
<reference evidence="2" key="1">
    <citation type="journal article" date="2020" name="J Glob Antimicrob Resist">
        <title>Genomic characterization of clinical Enterobacter roggenkampii co-harboring blaIMP-1- and blaGES-5-encoding IncP6 and mcr-9-encoding IncHI2 plasmids isolated in Japan.</title>
        <authorList>
            <person name="Umeda K."/>
            <person name="Nakamura H."/>
            <person name="Fukuda A."/>
            <person name="Matsumoto Y."/>
            <person name="Motooka D."/>
            <person name="Nakamura S."/>
            <person name="Yasui Y."/>
            <person name="Yoshida H."/>
            <person name="Kawahara R."/>
        </authorList>
    </citation>
    <scope>NUCLEOTIDE SEQUENCE</scope>
    <source>
        <strain evidence="2">OIPH-N260</strain>
    </source>
</reference>
<name>A0AAU9C0K0_9ENTR</name>
<dbReference type="AlphaFoldDB" id="A0AAU9C0K0"/>
<evidence type="ECO:0008006" key="4">
    <source>
        <dbReference type="Google" id="ProtNLM"/>
    </source>
</evidence>
<evidence type="ECO:0000256" key="1">
    <source>
        <dbReference type="SAM" id="Phobius"/>
    </source>
</evidence>
<keyword evidence="1" id="KW-0812">Transmembrane</keyword>
<protein>
    <recommendedName>
        <fullName evidence="4">Cellulose synthase (UDP-forming)</fullName>
    </recommendedName>
</protein>
<evidence type="ECO:0000313" key="3">
    <source>
        <dbReference type="Proteomes" id="UP000595858"/>
    </source>
</evidence>
<keyword evidence="1" id="KW-1133">Transmembrane helix</keyword>